<comment type="pathway">
    <text evidence="1">Pyrimidine metabolism; dTTP biosynthesis.</text>
</comment>
<dbReference type="InterPro" id="IPR018095">
    <property type="entry name" value="Thymidylate_kin_CS"/>
</dbReference>
<dbReference type="InParanoid" id="A5DF16"/>
<dbReference type="FunFam" id="3.40.50.300:FF:000679">
    <property type="entry name" value="Thymidylate kinase"/>
    <property type="match status" value="1"/>
</dbReference>
<sequence length="215" mass="24192">MRGHLILIEGLDRSGKTTQTQILHNAIPSSSLIKFPDRSTNIGTIINQYLTDHNFSLSDQAAHLLFSANRWELAASIEDQLQAGHTVIMDRYIYSGIAYSLAKSETSSSPEMASVEWLYAPDRGLPKPDVTIFLTLDIAEMAARKSWGEERYEQTKFQEVVKRCFLKVLDPHADPSVVIVDVNKLGIDEVASKIWTVVEERQLHQQTEVPLARLS</sequence>
<evidence type="ECO:0000256" key="3">
    <source>
        <dbReference type="ARBA" id="ARBA00012980"/>
    </source>
</evidence>
<dbReference type="eggNOG" id="KOG3327">
    <property type="taxonomic scope" value="Eukaryota"/>
</dbReference>
<dbReference type="CDD" id="cd01672">
    <property type="entry name" value="TMPK"/>
    <property type="match status" value="1"/>
</dbReference>
<dbReference type="GO" id="GO:0005829">
    <property type="term" value="C:cytosol"/>
    <property type="evidence" value="ECO:0007669"/>
    <property type="project" value="TreeGrafter"/>
</dbReference>
<keyword evidence="7" id="KW-0547">Nucleotide-binding</keyword>
<dbReference type="InterPro" id="IPR027417">
    <property type="entry name" value="P-loop_NTPase"/>
</dbReference>
<evidence type="ECO:0000256" key="9">
    <source>
        <dbReference type="ARBA" id="ARBA00022840"/>
    </source>
</evidence>
<dbReference type="STRING" id="294746.A5DF16"/>
<keyword evidence="12" id="KW-1185">Reference proteome</keyword>
<accession>A5DF16</accession>
<dbReference type="InterPro" id="IPR039430">
    <property type="entry name" value="Thymidylate_kin-like_dom"/>
</dbReference>
<evidence type="ECO:0000256" key="1">
    <source>
        <dbReference type="ARBA" id="ARBA00004992"/>
    </source>
</evidence>
<evidence type="ECO:0000313" key="11">
    <source>
        <dbReference type="EMBL" id="EDK37769.2"/>
    </source>
</evidence>
<evidence type="ECO:0000313" key="12">
    <source>
        <dbReference type="Proteomes" id="UP000001997"/>
    </source>
</evidence>
<feature type="domain" description="Thymidylate kinase-like" evidence="10">
    <location>
        <begin position="8"/>
        <end position="194"/>
    </location>
</feature>
<dbReference type="RefSeq" id="XP_001486196.2">
    <property type="nucleotide sequence ID" value="XM_001486146.1"/>
</dbReference>
<gene>
    <name evidence="11" type="ORF">PGUG_01867</name>
</gene>
<evidence type="ECO:0000256" key="8">
    <source>
        <dbReference type="ARBA" id="ARBA00022777"/>
    </source>
</evidence>
<dbReference type="PANTHER" id="PTHR10344:SF1">
    <property type="entry name" value="THYMIDYLATE KINASE"/>
    <property type="match status" value="1"/>
</dbReference>
<dbReference type="GO" id="GO:0006233">
    <property type="term" value="P:dTDP biosynthetic process"/>
    <property type="evidence" value="ECO:0007669"/>
    <property type="project" value="EnsemblFungi"/>
</dbReference>
<comment type="similarity">
    <text evidence="2">Belongs to the thymidylate kinase family.</text>
</comment>
<dbReference type="SUPFAM" id="SSF52540">
    <property type="entry name" value="P-loop containing nucleoside triphosphate hydrolases"/>
    <property type="match status" value="1"/>
</dbReference>
<evidence type="ECO:0000256" key="7">
    <source>
        <dbReference type="ARBA" id="ARBA00022741"/>
    </source>
</evidence>
<dbReference type="Proteomes" id="UP000001997">
    <property type="component" value="Unassembled WGS sequence"/>
</dbReference>
<name>A5DF16_PICGU</name>
<dbReference type="EC" id="2.7.4.9" evidence="3"/>
<dbReference type="OMA" id="ANRWECA"/>
<dbReference type="PANTHER" id="PTHR10344">
    <property type="entry name" value="THYMIDYLATE KINASE"/>
    <property type="match status" value="1"/>
</dbReference>
<dbReference type="VEuPathDB" id="FungiDB:PGUG_01867"/>
<keyword evidence="6" id="KW-0545">Nucleotide biosynthesis</keyword>
<keyword evidence="9" id="KW-0067">ATP-binding</keyword>
<dbReference type="Pfam" id="PF02223">
    <property type="entry name" value="Thymidylate_kin"/>
    <property type="match status" value="1"/>
</dbReference>
<dbReference type="GO" id="GO:0120136">
    <property type="term" value="F:dUMP kinase activity"/>
    <property type="evidence" value="ECO:0007669"/>
    <property type="project" value="EnsemblFungi"/>
</dbReference>
<dbReference type="Gene3D" id="3.40.50.300">
    <property type="entry name" value="P-loop containing nucleotide triphosphate hydrolases"/>
    <property type="match status" value="1"/>
</dbReference>
<keyword evidence="5" id="KW-0808">Transferase</keyword>
<dbReference type="PROSITE" id="PS01331">
    <property type="entry name" value="THYMIDYLATE_KINASE"/>
    <property type="match status" value="1"/>
</dbReference>
<evidence type="ECO:0000256" key="4">
    <source>
        <dbReference type="ARBA" id="ARBA00017144"/>
    </source>
</evidence>
<keyword evidence="8" id="KW-0418">Kinase</keyword>
<dbReference type="GO" id="GO:0004550">
    <property type="term" value="F:nucleoside diphosphate kinase activity"/>
    <property type="evidence" value="ECO:0007669"/>
    <property type="project" value="EnsemblFungi"/>
</dbReference>
<dbReference type="HAMAP" id="MF_00165">
    <property type="entry name" value="Thymidylate_kinase"/>
    <property type="match status" value="1"/>
</dbReference>
<dbReference type="GeneID" id="5128186"/>
<evidence type="ECO:0000256" key="5">
    <source>
        <dbReference type="ARBA" id="ARBA00022679"/>
    </source>
</evidence>
<dbReference type="KEGG" id="pgu:PGUG_01867"/>
<dbReference type="SMR" id="A5DF16"/>
<reference evidence="11 12" key="1">
    <citation type="journal article" date="2009" name="Nature">
        <title>Evolution of pathogenicity and sexual reproduction in eight Candida genomes.</title>
        <authorList>
            <person name="Butler G."/>
            <person name="Rasmussen M.D."/>
            <person name="Lin M.F."/>
            <person name="Santos M.A."/>
            <person name="Sakthikumar S."/>
            <person name="Munro C.A."/>
            <person name="Rheinbay E."/>
            <person name="Grabherr M."/>
            <person name="Forche A."/>
            <person name="Reedy J.L."/>
            <person name="Agrafioti I."/>
            <person name="Arnaud M.B."/>
            <person name="Bates S."/>
            <person name="Brown A.J."/>
            <person name="Brunke S."/>
            <person name="Costanzo M.C."/>
            <person name="Fitzpatrick D.A."/>
            <person name="de Groot P.W."/>
            <person name="Harris D."/>
            <person name="Hoyer L.L."/>
            <person name="Hube B."/>
            <person name="Klis F.M."/>
            <person name="Kodira C."/>
            <person name="Lennard N."/>
            <person name="Logue M.E."/>
            <person name="Martin R."/>
            <person name="Neiman A.M."/>
            <person name="Nikolaou E."/>
            <person name="Quail M.A."/>
            <person name="Quinn J."/>
            <person name="Santos M.C."/>
            <person name="Schmitzberger F.F."/>
            <person name="Sherlock G."/>
            <person name="Shah P."/>
            <person name="Silverstein K.A."/>
            <person name="Skrzypek M.S."/>
            <person name="Soll D."/>
            <person name="Staggs R."/>
            <person name="Stansfield I."/>
            <person name="Stumpf M.P."/>
            <person name="Sudbery P.E."/>
            <person name="Srikantha T."/>
            <person name="Zeng Q."/>
            <person name="Berman J."/>
            <person name="Berriman M."/>
            <person name="Heitman J."/>
            <person name="Gow N.A."/>
            <person name="Lorenz M.C."/>
            <person name="Birren B.W."/>
            <person name="Kellis M."/>
            <person name="Cuomo C.A."/>
        </authorList>
    </citation>
    <scope>NUCLEOTIDE SEQUENCE [LARGE SCALE GENOMIC DNA]</scope>
    <source>
        <strain evidence="12">ATCC 6260 / CBS 566 / DSM 6381 / JCM 1539 / NBRC 10279 / NRRL Y-324</strain>
    </source>
</reference>
<protein>
    <recommendedName>
        <fullName evidence="4">Thymidylate kinase</fullName>
        <ecNumber evidence="3">2.7.4.9</ecNumber>
    </recommendedName>
</protein>
<dbReference type="GO" id="GO:0006227">
    <property type="term" value="P:dUDP biosynthetic process"/>
    <property type="evidence" value="ECO:0007669"/>
    <property type="project" value="EnsemblFungi"/>
</dbReference>
<evidence type="ECO:0000256" key="6">
    <source>
        <dbReference type="ARBA" id="ARBA00022727"/>
    </source>
</evidence>
<dbReference type="EMBL" id="CH408156">
    <property type="protein sequence ID" value="EDK37769.2"/>
    <property type="molecule type" value="Genomic_DNA"/>
</dbReference>
<evidence type="ECO:0000259" key="10">
    <source>
        <dbReference type="Pfam" id="PF02223"/>
    </source>
</evidence>
<organism evidence="11 12">
    <name type="scientific">Meyerozyma guilliermondii (strain ATCC 6260 / CBS 566 / DSM 6381 / JCM 1539 / NBRC 10279 / NRRL Y-324)</name>
    <name type="common">Yeast</name>
    <name type="synonym">Candida guilliermondii</name>
    <dbReference type="NCBI Taxonomy" id="294746"/>
    <lineage>
        <taxon>Eukaryota</taxon>
        <taxon>Fungi</taxon>
        <taxon>Dikarya</taxon>
        <taxon>Ascomycota</taxon>
        <taxon>Saccharomycotina</taxon>
        <taxon>Pichiomycetes</taxon>
        <taxon>Debaryomycetaceae</taxon>
        <taxon>Meyerozyma</taxon>
    </lineage>
</organism>
<dbReference type="GO" id="GO:0005524">
    <property type="term" value="F:ATP binding"/>
    <property type="evidence" value="ECO:0007669"/>
    <property type="project" value="UniProtKB-KW"/>
</dbReference>
<dbReference type="NCBIfam" id="TIGR00041">
    <property type="entry name" value="DTMP_kinase"/>
    <property type="match status" value="1"/>
</dbReference>
<dbReference type="GO" id="GO:0006235">
    <property type="term" value="P:dTTP biosynthetic process"/>
    <property type="evidence" value="ECO:0007669"/>
    <property type="project" value="EnsemblFungi"/>
</dbReference>
<dbReference type="OrthoDB" id="425602at2759"/>
<dbReference type="GO" id="GO:0005634">
    <property type="term" value="C:nucleus"/>
    <property type="evidence" value="ECO:0007669"/>
    <property type="project" value="EnsemblFungi"/>
</dbReference>
<dbReference type="FunCoup" id="A5DF16">
    <property type="interactions" value="733"/>
</dbReference>
<dbReference type="GO" id="GO:0004798">
    <property type="term" value="F:dTMP kinase activity"/>
    <property type="evidence" value="ECO:0007669"/>
    <property type="project" value="UniProtKB-EC"/>
</dbReference>
<evidence type="ECO:0000256" key="2">
    <source>
        <dbReference type="ARBA" id="ARBA00009776"/>
    </source>
</evidence>
<proteinExistence type="inferred from homology"/>
<dbReference type="AlphaFoldDB" id="A5DF16"/>
<dbReference type="InterPro" id="IPR018094">
    <property type="entry name" value="Thymidylate_kinase"/>
</dbReference>
<dbReference type="HOGENOM" id="CLU_049131_3_2_1"/>